<organism evidence="4 5">
    <name type="scientific">Streptomyces dubilierae</name>
    <dbReference type="NCBI Taxonomy" id="3075533"/>
    <lineage>
        <taxon>Bacteria</taxon>
        <taxon>Bacillati</taxon>
        <taxon>Actinomycetota</taxon>
        <taxon>Actinomycetes</taxon>
        <taxon>Kitasatosporales</taxon>
        <taxon>Streptomycetaceae</taxon>
        <taxon>Streptomyces</taxon>
    </lineage>
</organism>
<feature type="transmembrane region" description="Helical" evidence="1">
    <location>
        <begin position="224"/>
        <end position="241"/>
    </location>
</feature>
<keyword evidence="1" id="KW-0472">Membrane</keyword>
<dbReference type="RefSeq" id="WP_311685314.1">
    <property type="nucleotide sequence ID" value="NZ_JAVREU010000012.1"/>
</dbReference>
<dbReference type="InterPro" id="IPR041116">
    <property type="entry name" value="SLATT_3"/>
</dbReference>
<dbReference type="NCBIfam" id="NF033610">
    <property type="entry name" value="SLATT_3"/>
    <property type="match status" value="1"/>
</dbReference>
<proteinExistence type="predicted"/>
<dbReference type="InterPro" id="IPR040884">
    <property type="entry name" value="SLATT_1"/>
</dbReference>
<keyword evidence="5" id="KW-1185">Reference proteome</keyword>
<accession>A0ABU2PG26</accession>
<evidence type="ECO:0000313" key="4">
    <source>
        <dbReference type="EMBL" id="MDT0390604.1"/>
    </source>
</evidence>
<feature type="domain" description="SMODS and SLOG-associating 2TM effector" evidence="3">
    <location>
        <begin position="14"/>
        <end position="170"/>
    </location>
</feature>
<dbReference type="NCBIfam" id="NF033634">
    <property type="entry name" value="SLATT_1"/>
    <property type="match status" value="1"/>
</dbReference>
<sequence length="308" mass="34120">MPPRQNPLADQELPGIFISADEISTKSQKEYLRWTRGRLQLAVLAAASGIVAATSKDDSWLETSSVCVALLSFIAALILEVHLLRDKPEERWYHGRAIAESAKTLAWRFMAIAEPFPVSLAPDRAEDVLLARIQDLFAESSANLPGLSVGSSQVTPSMRQIRASDLSTRKDTYLNLRVSDQQTWYEEKARQNEADGKRWRLTLVSFEIIGIAATIVTLLDITNLDVGAILAAAIAAGGAWIEVKQYDNLSSAYSLTAAELSFVRATGESISDEEKWSDYVVSAEQAISREHTMWLARRVGLRAARRNR</sequence>
<dbReference type="Proteomes" id="UP001183586">
    <property type="component" value="Unassembled WGS sequence"/>
</dbReference>
<reference evidence="5" key="1">
    <citation type="submission" date="2023-07" db="EMBL/GenBank/DDBJ databases">
        <title>30 novel species of actinomycetes from the DSMZ collection.</title>
        <authorList>
            <person name="Nouioui I."/>
        </authorList>
    </citation>
    <scope>NUCLEOTIDE SEQUENCE [LARGE SCALE GENOMIC DNA]</scope>
    <source>
        <strain evidence="5">DSM 41921</strain>
    </source>
</reference>
<gene>
    <name evidence="4" type="ORF">RM641_24530</name>
</gene>
<evidence type="ECO:0000259" key="2">
    <source>
        <dbReference type="Pfam" id="PF18181"/>
    </source>
</evidence>
<keyword evidence="1" id="KW-0812">Transmembrane</keyword>
<evidence type="ECO:0000256" key="1">
    <source>
        <dbReference type="SAM" id="Phobius"/>
    </source>
</evidence>
<feature type="transmembrane region" description="Helical" evidence="1">
    <location>
        <begin position="60"/>
        <end position="84"/>
    </location>
</feature>
<dbReference type="Pfam" id="PF18181">
    <property type="entry name" value="SLATT_1"/>
    <property type="match status" value="1"/>
</dbReference>
<dbReference type="EMBL" id="JAVREU010000012">
    <property type="protein sequence ID" value="MDT0390604.1"/>
    <property type="molecule type" value="Genomic_DNA"/>
</dbReference>
<evidence type="ECO:0000313" key="5">
    <source>
        <dbReference type="Proteomes" id="UP001183586"/>
    </source>
</evidence>
<feature type="transmembrane region" description="Helical" evidence="1">
    <location>
        <begin position="199"/>
        <end position="218"/>
    </location>
</feature>
<dbReference type="Pfam" id="PF18184">
    <property type="entry name" value="SLATT_3"/>
    <property type="match status" value="1"/>
</dbReference>
<name>A0ABU2PG26_9ACTN</name>
<feature type="domain" description="SMODS and SLOG-associating 2TM effector" evidence="2">
    <location>
        <begin position="173"/>
        <end position="294"/>
    </location>
</feature>
<evidence type="ECO:0000259" key="3">
    <source>
        <dbReference type="Pfam" id="PF18184"/>
    </source>
</evidence>
<comment type="caution">
    <text evidence="4">The sequence shown here is derived from an EMBL/GenBank/DDBJ whole genome shotgun (WGS) entry which is preliminary data.</text>
</comment>
<keyword evidence="1" id="KW-1133">Transmembrane helix</keyword>
<protein>
    <submittedName>
        <fullName evidence="4">DUF4231 domain-containing protein</fullName>
    </submittedName>
</protein>